<dbReference type="AlphaFoldDB" id="A0A813GL77"/>
<dbReference type="OrthoDB" id="27226at2759"/>
<evidence type="ECO:0000259" key="2">
    <source>
        <dbReference type="Pfam" id="PF01210"/>
    </source>
</evidence>
<reference evidence="3" key="1">
    <citation type="submission" date="2021-02" db="EMBL/GenBank/DDBJ databases">
        <authorList>
            <person name="Dougan E. K."/>
            <person name="Rhodes N."/>
            <person name="Thang M."/>
            <person name="Chan C."/>
        </authorList>
    </citation>
    <scope>NUCLEOTIDE SEQUENCE</scope>
</reference>
<name>A0A813GL77_POLGL</name>
<keyword evidence="4" id="KW-1185">Reference proteome</keyword>
<evidence type="ECO:0000313" key="4">
    <source>
        <dbReference type="Proteomes" id="UP000654075"/>
    </source>
</evidence>
<dbReference type="Gene3D" id="3.40.50.1000">
    <property type="entry name" value="HAD superfamily/HAD-like"/>
    <property type="match status" value="1"/>
</dbReference>
<dbReference type="NCBIfam" id="TIGR00099">
    <property type="entry name" value="Cof-subfamily"/>
    <property type="match status" value="1"/>
</dbReference>
<dbReference type="GO" id="GO:0016791">
    <property type="term" value="F:phosphatase activity"/>
    <property type="evidence" value="ECO:0007669"/>
    <property type="project" value="UniProtKB-ARBA"/>
</dbReference>
<dbReference type="Gene3D" id="3.40.50.720">
    <property type="entry name" value="NAD(P)-binding Rossmann-like Domain"/>
    <property type="match status" value="1"/>
</dbReference>
<dbReference type="PANTHER" id="PTHR10000:SF8">
    <property type="entry name" value="HAD SUPERFAMILY HYDROLASE-LIKE, TYPE 3"/>
    <property type="match status" value="1"/>
</dbReference>
<proteinExistence type="predicted"/>
<dbReference type="PROSITE" id="PS01228">
    <property type="entry name" value="COF_1"/>
    <property type="match status" value="1"/>
</dbReference>
<dbReference type="Proteomes" id="UP000654075">
    <property type="component" value="Unassembled WGS sequence"/>
</dbReference>
<evidence type="ECO:0000256" key="1">
    <source>
        <dbReference type="SAM" id="MobiDB-lite"/>
    </source>
</evidence>
<dbReference type="GO" id="GO:0005829">
    <property type="term" value="C:cytosol"/>
    <property type="evidence" value="ECO:0007669"/>
    <property type="project" value="TreeGrafter"/>
</dbReference>
<organism evidence="3 4">
    <name type="scientific">Polarella glacialis</name>
    <name type="common">Dinoflagellate</name>
    <dbReference type="NCBI Taxonomy" id="89957"/>
    <lineage>
        <taxon>Eukaryota</taxon>
        <taxon>Sar</taxon>
        <taxon>Alveolata</taxon>
        <taxon>Dinophyceae</taxon>
        <taxon>Suessiales</taxon>
        <taxon>Suessiaceae</taxon>
        <taxon>Polarella</taxon>
    </lineage>
</organism>
<dbReference type="SFLD" id="SFLDG01140">
    <property type="entry name" value="C2.B:_Phosphomannomutase_and_P"/>
    <property type="match status" value="1"/>
</dbReference>
<dbReference type="EMBL" id="CAJNNV010028886">
    <property type="protein sequence ID" value="CAE8626035.1"/>
    <property type="molecule type" value="Genomic_DNA"/>
</dbReference>
<dbReference type="SFLD" id="SFLDS00003">
    <property type="entry name" value="Haloacid_Dehalogenase"/>
    <property type="match status" value="1"/>
</dbReference>
<dbReference type="InterPro" id="IPR011128">
    <property type="entry name" value="G3P_DH_NAD-dep_N"/>
</dbReference>
<accession>A0A813GL77</accession>
<dbReference type="GO" id="GO:0046168">
    <property type="term" value="P:glycerol-3-phosphate catabolic process"/>
    <property type="evidence" value="ECO:0007669"/>
    <property type="project" value="InterPro"/>
</dbReference>
<feature type="region of interest" description="Disordered" evidence="1">
    <location>
        <begin position="365"/>
        <end position="388"/>
    </location>
</feature>
<gene>
    <name evidence="3" type="ORF">PGLA1383_LOCUS43011</name>
</gene>
<dbReference type="Pfam" id="PF01210">
    <property type="entry name" value="NAD_Gly3P_dh_N"/>
    <property type="match status" value="1"/>
</dbReference>
<comment type="caution">
    <text evidence="3">The sequence shown here is derived from an EMBL/GenBank/DDBJ whole genome shotgun (WGS) entry which is preliminary data.</text>
</comment>
<protein>
    <recommendedName>
        <fullName evidence="2">Glycerol-3-phosphate dehydrogenase NAD-dependent N-terminal domain-containing protein</fullName>
    </recommendedName>
</protein>
<dbReference type="GO" id="GO:0051287">
    <property type="term" value="F:NAD binding"/>
    <property type="evidence" value="ECO:0007669"/>
    <property type="project" value="InterPro"/>
</dbReference>
<dbReference type="NCBIfam" id="TIGR01484">
    <property type="entry name" value="HAD-SF-IIB"/>
    <property type="match status" value="1"/>
</dbReference>
<sequence>MHSSNGLLANIKLLASDLDGTLLNPDHRPAPGTFEAIAEYQAAGGTFAVCTGRDLGSARGVLKGLDIDSMPGVYLNGTTVKGKSGESLRAQTLPRSLLLKMVEWGRAHRKQASILFVAGDMHYVMDKSEEHALFMHRHLLDPEPLEVKGGYESAEPEIPSQVSMMRVICSPENMAVIRPEVAAAVAGQAAYAQSLPTTIDIMAPGTNKATGLHVLLQALGLSEAECCAIGDSENDLEMLQSVRVACAMGNAVKKTKAVSHFLLPKNEDDPSGVVCLLRRLTAALRSANATAAPEPWPGAPSRRLRVACFSSGSLGSCVARMVGQSVMRSAQFEEEMTMWVAEDEELEGQKLTEVINATRFDSKHMPGLRLPPNVKATSDAQAGLPKTP</sequence>
<dbReference type="InterPro" id="IPR000150">
    <property type="entry name" value="Cof"/>
</dbReference>
<feature type="domain" description="Glycerol-3-phosphate dehydrogenase NAD-dependent N-terminal" evidence="2">
    <location>
        <begin position="306"/>
        <end position="384"/>
    </location>
</feature>
<dbReference type="GO" id="GO:0000287">
    <property type="term" value="F:magnesium ion binding"/>
    <property type="evidence" value="ECO:0007669"/>
    <property type="project" value="TreeGrafter"/>
</dbReference>
<dbReference type="Gene3D" id="3.30.1240.10">
    <property type="match status" value="1"/>
</dbReference>
<dbReference type="GO" id="GO:0016616">
    <property type="term" value="F:oxidoreductase activity, acting on the CH-OH group of donors, NAD or NADP as acceptor"/>
    <property type="evidence" value="ECO:0007669"/>
    <property type="project" value="InterPro"/>
</dbReference>
<evidence type="ECO:0000313" key="3">
    <source>
        <dbReference type="EMBL" id="CAE8626035.1"/>
    </source>
</evidence>
<dbReference type="Pfam" id="PF08282">
    <property type="entry name" value="Hydrolase_3"/>
    <property type="match status" value="1"/>
</dbReference>
<dbReference type="InterPro" id="IPR036412">
    <property type="entry name" value="HAD-like_sf"/>
</dbReference>
<dbReference type="InterPro" id="IPR023214">
    <property type="entry name" value="HAD_sf"/>
</dbReference>
<dbReference type="SUPFAM" id="SSF56784">
    <property type="entry name" value="HAD-like"/>
    <property type="match status" value="1"/>
</dbReference>
<dbReference type="InterPro" id="IPR006379">
    <property type="entry name" value="HAD-SF_hydro_IIB"/>
</dbReference>
<dbReference type="OMA" id="PYIFEVM"/>
<dbReference type="PANTHER" id="PTHR10000">
    <property type="entry name" value="PHOSPHOSERINE PHOSPHATASE"/>
    <property type="match status" value="1"/>
</dbReference>